<sequence>MDSNYTKAGYLTEPFKIFHLRDEHKLNIDFHYHDFHKILIHLHGNVSYCIEGRSYELKEHDIVLVNAGEVHKPILNNDSIYERIIIYVSPQLIDDYVSKGYDLACCFKQAYANQSHVLRLAATKGSRLADTIKGLDSTLRETNEYANELYQKLLFLEFLIQLNRITLHGGIEYINTFSSNKKIVEILDFLNKNLTNRISIDELADKFYMSRYHLMHTFKEETGCTIGSYITTKRLLLARDMIRDGSSVSAACDACGFGSYSSFIRAYRKQFHSTPTNT</sequence>
<evidence type="ECO:0000256" key="1">
    <source>
        <dbReference type="ARBA" id="ARBA00023015"/>
    </source>
</evidence>
<dbReference type="SUPFAM" id="SSF46689">
    <property type="entry name" value="Homeodomain-like"/>
    <property type="match status" value="2"/>
</dbReference>
<dbReference type="InterPro" id="IPR003313">
    <property type="entry name" value="AraC-bd"/>
</dbReference>
<evidence type="ECO:0000313" key="7">
    <source>
        <dbReference type="Proteomes" id="UP000049472"/>
    </source>
</evidence>
<dbReference type="Pfam" id="PF02311">
    <property type="entry name" value="AraC_binding"/>
    <property type="match status" value="1"/>
</dbReference>
<proteinExistence type="predicted"/>
<dbReference type="SMART" id="SM00342">
    <property type="entry name" value="HTH_ARAC"/>
    <property type="match status" value="1"/>
</dbReference>
<evidence type="ECO:0000313" key="6">
    <source>
        <dbReference type="EMBL" id="CUO64676.1"/>
    </source>
</evidence>
<evidence type="ECO:0000256" key="2">
    <source>
        <dbReference type="ARBA" id="ARBA00023125"/>
    </source>
</evidence>
<evidence type="ECO:0000313" key="8">
    <source>
        <dbReference type="Proteomes" id="UP000095602"/>
    </source>
</evidence>
<gene>
    <name evidence="6" type="primary">rhaS</name>
    <name evidence="6" type="ORF">ERS852497_00341</name>
    <name evidence="5" type="ORF">T1815_11151</name>
</gene>
<dbReference type="InterPro" id="IPR018060">
    <property type="entry name" value="HTH_AraC"/>
</dbReference>
<name>A0A0M6WJ07_9FIRM</name>
<keyword evidence="3" id="KW-0804">Transcription</keyword>
<dbReference type="Proteomes" id="UP000095602">
    <property type="component" value="Unassembled WGS sequence"/>
</dbReference>
<dbReference type="Gene3D" id="1.10.10.60">
    <property type="entry name" value="Homeodomain-like"/>
    <property type="match status" value="2"/>
</dbReference>
<dbReference type="GO" id="GO:0003700">
    <property type="term" value="F:DNA-binding transcription factor activity"/>
    <property type="evidence" value="ECO:0007669"/>
    <property type="project" value="InterPro"/>
</dbReference>
<dbReference type="RefSeq" id="WP_055061446.1">
    <property type="nucleotide sequence ID" value="NZ_CVRQ01000014.1"/>
</dbReference>
<accession>A0A0M6WJ07</accession>
<dbReference type="InterPro" id="IPR037923">
    <property type="entry name" value="HTH-like"/>
</dbReference>
<evidence type="ECO:0000259" key="4">
    <source>
        <dbReference type="PROSITE" id="PS01124"/>
    </source>
</evidence>
<evidence type="ECO:0000256" key="3">
    <source>
        <dbReference type="ARBA" id="ARBA00023163"/>
    </source>
</evidence>
<dbReference type="InterPro" id="IPR009057">
    <property type="entry name" value="Homeodomain-like_sf"/>
</dbReference>
<reference evidence="7" key="1">
    <citation type="submission" date="2015-05" db="EMBL/GenBank/DDBJ databases">
        <authorList>
            <consortium name="Pathogen Informatics"/>
        </authorList>
    </citation>
    <scope>NUCLEOTIDE SEQUENCE [LARGE SCALE GENOMIC DNA]</scope>
    <source>
        <strain evidence="6 8">2789STDY5834884</strain>
        <strain evidence="7">T1-815</strain>
    </source>
</reference>
<dbReference type="SUPFAM" id="SSF51215">
    <property type="entry name" value="Regulatory protein AraC"/>
    <property type="match status" value="1"/>
</dbReference>
<dbReference type="AlphaFoldDB" id="A0A0M6WJ07"/>
<dbReference type="Proteomes" id="UP000049472">
    <property type="component" value="Unassembled WGS sequence"/>
</dbReference>
<dbReference type="Pfam" id="PF12833">
    <property type="entry name" value="HTH_18"/>
    <property type="match status" value="1"/>
</dbReference>
<dbReference type="Gene3D" id="2.60.120.10">
    <property type="entry name" value="Jelly Rolls"/>
    <property type="match status" value="1"/>
</dbReference>
<protein>
    <submittedName>
        <fullName evidence="6">L-rhamnose operon regulatory protein rhaS</fullName>
    </submittedName>
    <submittedName>
        <fullName evidence="5">Positive regulator for rhaBAD operon</fullName>
    </submittedName>
</protein>
<keyword evidence="1" id="KW-0805">Transcription regulation</keyword>
<organism evidence="5 7">
    <name type="scientific">Agathobacter rectalis</name>
    <dbReference type="NCBI Taxonomy" id="39491"/>
    <lineage>
        <taxon>Bacteria</taxon>
        <taxon>Bacillati</taxon>
        <taxon>Bacillota</taxon>
        <taxon>Clostridia</taxon>
        <taxon>Lachnospirales</taxon>
        <taxon>Lachnospiraceae</taxon>
        <taxon>Agathobacter</taxon>
    </lineage>
</organism>
<dbReference type="PANTHER" id="PTHR43280">
    <property type="entry name" value="ARAC-FAMILY TRANSCRIPTIONAL REGULATOR"/>
    <property type="match status" value="1"/>
</dbReference>
<dbReference type="EMBL" id="CVRQ01000014">
    <property type="protein sequence ID" value="CRL35498.1"/>
    <property type="molecule type" value="Genomic_DNA"/>
</dbReference>
<keyword evidence="7" id="KW-1185">Reference proteome</keyword>
<evidence type="ECO:0000313" key="5">
    <source>
        <dbReference type="EMBL" id="CRL35498.1"/>
    </source>
</evidence>
<keyword evidence="2" id="KW-0238">DNA-binding</keyword>
<dbReference type="EMBL" id="CZAJ01000002">
    <property type="protein sequence ID" value="CUO64676.1"/>
    <property type="molecule type" value="Genomic_DNA"/>
</dbReference>
<dbReference type="InterPro" id="IPR014710">
    <property type="entry name" value="RmlC-like_jellyroll"/>
</dbReference>
<reference evidence="5" key="2">
    <citation type="submission" date="2015-05" db="EMBL/GenBank/DDBJ databases">
        <authorList>
            <person name="Wang D.B."/>
            <person name="Wang M."/>
        </authorList>
    </citation>
    <scope>NUCLEOTIDE SEQUENCE [LARGE SCALE GENOMIC DNA]</scope>
    <source>
        <strain evidence="5">T1-815</strain>
    </source>
</reference>
<feature type="domain" description="HTH araC/xylS-type" evidence="4">
    <location>
        <begin position="184"/>
        <end position="278"/>
    </location>
</feature>
<dbReference type="PANTHER" id="PTHR43280:SF34">
    <property type="entry name" value="ARAC-FAMILY TRANSCRIPTIONAL REGULATOR"/>
    <property type="match status" value="1"/>
</dbReference>
<dbReference type="PROSITE" id="PS01124">
    <property type="entry name" value="HTH_ARAC_FAMILY_2"/>
    <property type="match status" value="1"/>
</dbReference>
<dbReference type="GO" id="GO:0043565">
    <property type="term" value="F:sequence-specific DNA binding"/>
    <property type="evidence" value="ECO:0007669"/>
    <property type="project" value="InterPro"/>
</dbReference>